<evidence type="ECO:0000313" key="1">
    <source>
        <dbReference type="EMBL" id="VDN84338.1"/>
    </source>
</evidence>
<proteinExistence type="predicted"/>
<gene>
    <name evidence="1" type="ORF">BPAG_LOCUS3152</name>
</gene>
<reference evidence="3" key="1">
    <citation type="submission" date="2017-02" db="UniProtKB">
        <authorList>
            <consortium name="WormBaseParasite"/>
        </authorList>
    </citation>
    <scope>IDENTIFICATION</scope>
</reference>
<reference evidence="1 2" key="2">
    <citation type="submission" date="2018-11" db="EMBL/GenBank/DDBJ databases">
        <authorList>
            <consortium name="Pathogen Informatics"/>
        </authorList>
    </citation>
    <scope>NUCLEOTIDE SEQUENCE [LARGE SCALE GENOMIC DNA]</scope>
</reference>
<dbReference type="EMBL" id="UZAD01000753">
    <property type="protein sequence ID" value="VDN84338.1"/>
    <property type="molecule type" value="Genomic_DNA"/>
</dbReference>
<dbReference type="WBParaSite" id="BPAG_0000318201-mRNA-1">
    <property type="protein sequence ID" value="BPAG_0000318201-mRNA-1"/>
    <property type="gene ID" value="BPAG_0000318201"/>
</dbReference>
<sequence length="118" mass="13638">MNISIYVIILAYLGFIFGKKQIAEKKTNKLPFWSRFLIQEESDFKWKLSCHIIISNQQAAQAVTDYKAEKLWDDELLMATTQVEESTMMNCDTMEDGRLFVLEGKPLLLITNTANLIK</sequence>
<keyword evidence="2" id="KW-1185">Reference proteome</keyword>
<accession>A0A0N4T4Q2</accession>
<evidence type="ECO:0000313" key="2">
    <source>
        <dbReference type="Proteomes" id="UP000278627"/>
    </source>
</evidence>
<organism evidence="3">
    <name type="scientific">Brugia pahangi</name>
    <name type="common">Filarial nematode worm</name>
    <dbReference type="NCBI Taxonomy" id="6280"/>
    <lineage>
        <taxon>Eukaryota</taxon>
        <taxon>Metazoa</taxon>
        <taxon>Ecdysozoa</taxon>
        <taxon>Nematoda</taxon>
        <taxon>Chromadorea</taxon>
        <taxon>Rhabditida</taxon>
        <taxon>Spirurina</taxon>
        <taxon>Spiruromorpha</taxon>
        <taxon>Filarioidea</taxon>
        <taxon>Onchocercidae</taxon>
        <taxon>Brugia</taxon>
    </lineage>
</organism>
<dbReference type="AlphaFoldDB" id="A0A0N4T4Q2"/>
<protein>
    <submittedName>
        <fullName evidence="3">TFIIIC_delta domain-containing protein</fullName>
    </submittedName>
</protein>
<name>A0A0N4T4Q2_BRUPA</name>
<evidence type="ECO:0000313" key="3">
    <source>
        <dbReference type="WBParaSite" id="BPAG_0000318201-mRNA-1"/>
    </source>
</evidence>
<dbReference type="Proteomes" id="UP000278627">
    <property type="component" value="Unassembled WGS sequence"/>
</dbReference>